<dbReference type="EMBL" id="CYZN01000008">
    <property type="protein sequence ID" value="CUN95064.1"/>
    <property type="molecule type" value="Genomic_DNA"/>
</dbReference>
<sequence length="56" mass="6651">MTKLQIISKQWSLIYDLLLLNKGASERTLDEIEQDMDTLEFHCRKYVEADDEELMS</sequence>
<dbReference type="AlphaFoldDB" id="A0A174B2Y5"/>
<dbReference type="Proteomes" id="UP000095431">
    <property type="component" value="Unassembled WGS sequence"/>
</dbReference>
<reference evidence="1 2" key="1">
    <citation type="submission" date="2015-09" db="EMBL/GenBank/DDBJ databases">
        <authorList>
            <consortium name="Pathogen Informatics"/>
        </authorList>
    </citation>
    <scope>NUCLEOTIDE SEQUENCE [LARGE SCALE GENOMIC DNA]</scope>
    <source>
        <strain evidence="1 2">2789STDY5834863</strain>
    </source>
</reference>
<proteinExistence type="predicted"/>
<protein>
    <submittedName>
        <fullName evidence="1">Uncharacterized protein</fullName>
    </submittedName>
</protein>
<evidence type="ECO:0000313" key="1">
    <source>
        <dbReference type="EMBL" id="CUN95064.1"/>
    </source>
</evidence>
<name>A0A174B2Y5_9FIRM</name>
<evidence type="ECO:0000313" key="2">
    <source>
        <dbReference type="Proteomes" id="UP000095431"/>
    </source>
</evidence>
<accession>A0A174B2Y5</accession>
<organism evidence="1 2">
    <name type="scientific">Blautia wexlerae</name>
    <dbReference type="NCBI Taxonomy" id="418240"/>
    <lineage>
        <taxon>Bacteria</taxon>
        <taxon>Bacillati</taxon>
        <taxon>Bacillota</taxon>
        <taxon>Clostridia</taxon>
        <taxon>Lachnospirales</taxon>
        <taxon>Lachnospiraceae</taxon>
        <taxon>Blautia</taxon>
    </lineage>
</organism>
<gene>
    <name evidence="1" type="ORF">ERS852478_01468</name>
</gene>
<dbReference type="RefSeq" id="WP_156325166.1">
    <property type="nucleotide sequence ID" value="NZ_BTHH01000009.1"/>
</dbReference>